<feature type="domain" description="CobQ/CobB/MinD/ParA nucleotide binding" evidence="1">
    <location>
        <begin position="13"/>
        <end position="183"/>
    </location>
</feature>
<dbReference type="PANTHER" id="PTHR13696:SF99">
    <property type="entry name" value="COBYRINIC ACID AC-DIAMIDE SYNTHASE"/>
    <property type="match status" value="1"/>
</dbReference>
<organism evidence="2 3">
    <name type="scientific">Lacihabitans soyangensis</name>
    <dbReference type="NCBI Taxonomy" id="869394"/>
    <lineage>
        <taxon>Bacteria</taxon>
        <taxon>Pseudomonadati</taxon>
        <taxon>Bacteroidota</taxon>
        <taxon>Cytophagia</taxon>
        <taxon>Cytophagales</taxon>
        <taxon>Leadbetterellaceae</taxon>
        <taxon>Lacihabitans</taxon>
    </lineage>
</organism>
<protein>
    <submittedName>
        <fullName evidence="2">ParA family protein</fullName>
    </submittedName>
</protein>
<keyword evidence="3" id="KW-1185">Reference proteome</keyword>
<proteinExistence type="predicted"/>
<evidence type="ECO:0000313" key="2">
    <source>
        <dbReference type="EMBL" id="MCP9763927.1"/>
    </source>
</evidence>
<dbReference type="InterPro" id="IPR027417">
    <property type="entry name" value="P-loop_NTPase"/>
</dbReference>
<dbReference type="SUPFAM" id="SSF52540">
    <property type="entry name" value="P-loop containing nucleoside triphosphate hydrolases"/>
    <property type="match status" value="1"/>
</dbReference>
<accession>A0AAE3KT15</accession>
<reference evidence="2 3" key="1">
    <citation type="submission" date="2018-11" db="EMBL/GenBank/DDBJ databases">
        <title>Novel bacteria species description.</title>
        <authorList>
            <person name="Han J.-H."/>
        </authorList>
    </citation>
    <scope>NUCLEOTIDE SEQUENCE [LARGE SCALE GENOMIC DNA]</scope>
    <source>
        <strain evidence="2 3">KCTC23259</strain>
    </source>
</reference>
<dbReference type="PANTHER" id="PTHR13696">
    <property type="entry name" value="P-LOOP CONTAINING NUCLEOSIDE TRIPHOSPHATE HYDROLASE"/>
    <property type="match status" value="1"/>
</dbReference>
<dbReference type="Gene3D" id="3.40.50.300">
    <property type="entry name" value="P-loop containing nucleotide triphosphate hydrolases"/>
    <property type="match status" value="2"/>
</dbReference>
<name>A0AAE3KT15_9BACT</name>
<dbReference type="RefSeq" id="WP_255037686.1">
    <property type="nucleotide sequence ID" value="NZ_RJUF01000047.1"/>
</dbReference>
<dbReference type="Proteomes" id="UP001204144">
    <property type="component" value="Unassembled WGS sequence"/>
</dbReference>
<gene>
    <name evidence="2" type="ORF">EGI31_13285</name>
</gene>
<dbReference type="AlphaFoldDB" id="A0AAE3KT15"/>
<dbReference type="EMBL" id="RJUF01000047">
    <property type="protein sequence ID" value="MCP9763927.1"/>
    <property type="molecule type" value="Genomic_DNA"/>
</dbReference>
<evidence type="ECO:0000259" key="1">
    <source>
        <dbReference type="Pfam" id="PF01656"/>
    </source>
</evidence>
<sequence length="220" mass="25306">MADKIGIYSIEKNCGKTTTAAFLAESFATLSTNVLVIDLDQRNDFSKFLGIQLKVSDLGQVMQVKVGQSAWKYLKVGQDSGLFLNRMEEFDDEFDYILFDFPSFESDSNTEILKILNKIIIPIECEFYGIDQLNLTIEKILEMESLKIDGILLTKYDEKNQIMPKFIKFIKENFSDLVYDTIISRNYYLGLPSFTIENLNKYVPNVGFADYLKLANEIQK</sequence>
<dbReference type="InterPro" id="IPR002586">
    <property type="entry name" value="CobQ/CobB/MinD/ParA_Nub-bd_dom"/>
</dbReference>
<comment type="caution">
    <text evidence="2">The sequence shown here is derived from an EMBL/GenBank/DDBJ whole genome shotgun (WGS) entry which is preliminary data.</text>
</comment>
<evidence type="ECO:0000313" key="3">
    <source>
        <dbReference type="Proteomes" id="UP001204144"/>
    </source>
</evidence>
<dbReference type="Pfam" id="PF01656">
    <property type="entry name" value="CbiA"/>
    <property type="match status" value="1"/>
</dbReference>
<dbReference type="InterPro" id="IPR050678">
    <property type="entry name" value="DNA_Partitioning_ATPase"/>
</dbReference>